<dbReference type="Gene3D" id="3.80.10.10">
    <property type="entry name" value="Ribonuclease Inhibitor"/>
    <property type="match status" value="1"/>
</dbReference>
<name>A0A7S1EU68_9RHOD</name>
<keyword evidence="2" id="KW-0677">Repeat</keyword>
<dbReference type="AlphaFoldDB" id="A0A7S1EU68"/>
<evidence type="ECO:0000259" key="3">
    <source>
        <dbReference type="PROSITE" id="PS50181"/>
    </source>
</evidence>
<evidence type="ECO:0000256" key="1">
    <source>
        <dbReference type="ARBA" id="ARBA00022614"/>
    </source>
</evidence>
<dbReference type="SUPFAM" id="SSF81383">
    <property type="entry name" value="F-box domain"/>
    <property type="match status" value="1"/>
</dbReference>
<gene>
    <name evidence="4" type="ORF">TOLI1172_LOCUS9307</name>
</gene>
<organism evidence="4">
    <name type="scientific">Timspurckia oligopyrenoides</name>
    <dbReference type="NCBI Taxonomy" id="708627"/>
    <lineage>
        <taxon>Eukaryota</taxon>
        <taxon>Rhodophyta</taxon>
        <taxon>Bangiophyceae</taxon>
        <taxon>Porphyridiales</taxon>
        <taxon>Porphyridiaceae</taxon>
        <taxon>Timspurckia</taxon>
    </lineage>
</organism>
<dbReference type="PANTHER" id="PTHR46652:SF3">
    <property type="entry name" value="LEUCINE-RICH REPEAT-CONTAINING PROTEIN 9"/>
    <property type="match status" value="1"/>
</dbReference>
<dbReference type="SMART" id="SM00256">
    <property type="entry name" value="FBOX"/>
    <property type="match status" value="1"/>
</dbReference>
<dbReference type="Pfam" id="PF12799">
    <property type="entry name" value="LRR_4"/>
    <property type="match status" value="1"/>
</dbReference>
<sequence>MDFMDCSGDMMKVKHLITDLPNEIILKISEYLDTESYVRFRTTNRSLFNQLTEKTPVFLKMCRNRDQYTKSQNDSLDKIIQVMLECYETNDEVEMLRCLWTSKSMDFSFTKFSDVSVLSGLENIQKLNLRHTQITDISALSTLPKLQKLDLSRTPISDLSALSTFTNIEIVYLDQCNVILPFELLRLVNLRKIVVDENQSVDSVVLKEFKSRGVKVVVKRMRRR</sequence>
<dbReference type="InterPro" id="IPR050836">
    <property type="entry name" value="SDS22/Internalin_LRR"/>
</dbReference>
<dbReference type="PANTHER" id="PTHR46652">
    <property type="entry name" value="LEUCINE-RICH REPEAT AND IQ DOMAIN-CONTAINING PROTEIN 1-RELATED"/>
    <property type="match status" value="1"/>
</dbReference>
<keyword evidence="1" id="KW-0433">Leucine-rich repeat</keyword>
<reference evidence="4" key="1">
    <citation type="submission" date="2021-01" db="EMBL/GenBank/DDBJ databases">
        <authorList>
            <person name="Corre E."/>
            <person name="Pelletier E."/>
            <person name="Niang G."/>
            <person name="Scheremetjew M."/>
            <person name="Finn R."/>
            <person name="Kale V."/>
            <person name="Holt S."/>
            <person name="Cochrane G."/>
            <person name="Meng A."/>
            <person name="Brown T."/>
            <person name="Cohen L."/>
        </authorList>
    </citation>
    <scope>NUCLEOTIDE SEQUENCE</scope>
    <source>
        <strain evidence="4">CCMP3278</strain>
    </source>
</reference>
<dbReference type="InterPro" id="IPR032675">
    <property type="entry name" value="LRR_dom_sf"/>
</dbReference>
<dbReference type="CDD" id="cd09917">
    <property type="entry name" value="F-box_SF"/>
    <property type="match status" value="1"/>
</dbReference>
<dbReference type="Pfam" id="PF00646">
    <property type="entry name" value="F-box"/>
    <property type="match status" value="1"/>
</dbReference>
<protein>
    <recommendedName>
        <fullName evidence="3">F-box domain-containing protein</fullName>
    </recommendedName>
</protein>
<dbReference type="InterPro" id="IPR001810">
    <property type="entry name" value="F-box_dom"/>
</dbReference>
<dbReference type="PROSITE" id="PS51450">
    <property type="entry name" value="LRR"/>
    <property type="match status" value="2"/>
</dbReference>
<dbReference type="InterPro" id="IPR025875">
    <property type="entry name" value="Leu-rich_rpt_4"/>
</dbReference>
<dbReference type="SUPFAM" id="SSF52058">
    <property type="entry name" value="L domain-like"/>
    <property type="match status" value="1"/>
</dbReference>
<proteinExistence type="predicted"/>
<dbReference type="EMBL" id="HBFP01012895">
    <property type="protein sequence ID" value="CAD8824908.1"/>
    <property type="molecule type" value="Transcribed_RNA"/>
</dbReference>
<accession>A0A7S1EU68</accession>
<evidence type="ECO:0000313" key="4">
    <source>
        <dbReference type="EMBL" id="CAD8824908.1"/>
    </source>
</evidence>
<dbReference type="PROSITE" id="PS50181">
    <property type="entry name" value="FBOX"/>
    <property type="match status" value="1"/>
</dbReference>
<feature type="domain" description="F-box" evidence="3">
    <location>
        <begin position="14"/>
        <end position="61"/>
    </location>
</feature>
<dbReference type="InterPro" id="IPR001611">
    <property type="entry name" value="Leu-rich_rpt"/>
</dbReference>
<dbReference type="InterPro" id="IPR036047">
    <property type="entry name" value="F-box-like_dom_sf"/>
</dbReference>
<evidence type="ECO:0000256" key="2">
    <source>
        <dbReference type="ARBA" id="ARBA00022737"/>
    </source>
</evidence>